<accession>A0A6A5TEE8</accession>
<dbReference type="Proteomes" id="UP000800035">
    <property type="component" value="Unassembled WGS sequence"/>
</dbReference>
<name>A0A6A5TEE8_9PLEO</name>
<dbReference type="OrthoDB" id="4757095at2759"/>
<proteinExistence type="predicted"/>
<evidence type="ECO:0000313" key="3">
    <source>
        <dbReference type="Proteomes" id="UP000800035"/>
    </source>
</evidence>
<keyword evidence="3" id="KW-1185">Reference proteome</keyword>
<dbReference type="AlphaFoldDB" id="A0A6A5TEE8"/>
<evidence type="ECO:0000313" key="2">
    <source>
        <dbReference type="EMBL" id="KAF1950708.1"/>
    </source>
</evidence>
<gene>
    <name evidence="2" type="ORF">CC80DRAFT_496624</name>
</gene>
<reference evidence="2" key="1">
    <citation type="journal article" date="2020" name="Stud. Mycol.">
        <title>101 Dothideomycetes genomes: a test case for predicting lifestyles and emergence of pathogens.</title>
        <authorList>
            <person name="Haridas S."/>
            <person name="Albert R."/>
            <person name="Binder M."/>
            <person name="Bloem J."/>
            <person name="Labutti K."/>
            <person name="Salamov A."/>
            <person name="Andreopoulos B."/>
            <person name="Baker S."/>
            <person name="Barry K."/>
            <person name="Bills G."/>
            <person name="Bluhm B."/>
            <person name="Cannon C."/>
            <person name="Castanera R."/>
            <person name="Culley D."/>
            <person name="Daum C."/>
            <person name="Ezra D."/>
            <person name="Gonzalez J."/>
            <person name="Henrissat B."/>
            <person name="Kuo A."/>
            <person name="Liang C."/>
            <person name="Lipzen A."/>
            <person name="Lutzoni F."/>
            <person name="Magnuson J."/>
            <person name="Mondo S."/>
            <person name="Nolan M."/>
            <person name="Ohm R."/>
            <person name="Pangilinan J."/>
            <person name="Park H.-J."/>
            <person name="Ramirez L."/>
            <person name="Alfaro M."/>
            <person name="Sun H."/>
            <person name="Tritt A."/>
            <person name="Yoshinaga Y."/>
            <person name="Zwiers L.-H."/>
            <person name="Turgeon B."/>
            <person name="Goodwin S."/>
            <person name="Spatafora J."/>
            <person name="Crous P."/>
            <person name="Grigoriev I."/>
        </authorList>
    </citation>
    <scope>NUCLEOTIDE SEQUENCE</scope>
    <source>
        <strain evidence="2">CBS 675.92</strain>
    </source>
</reference>
<dbReference type="Pfam" id="PF24864">
    <property type="entry name" value="DUF7730"/>
    <property type="match status" value="1"/>
</dbReference>
<dbReference type="PANTHER" id="PTHR38790">
    <property type="entry name" value="2EXR DOMAIN-CONTAINING PROTEIN-RELATED"/>
    <property type="match status" value="1"/>
</dbReference>
<dbReference type="PANTHER" id="PTHR38790:SF8">
    <property type="entry name" value="F-BOX DOMAIN-CONTAINING PROTEIN"/>
    <property type="match status" value="1"/>
</dbReference>
<sequence>MESKARLLSRIRPGKASPKKIRGFMALPGEVRNQIYNYYFQEAFRCEIAAKESHIDQLAEKPPSETIKLCVGVTRGKSSAPIYLDESNYTTAQQRKLRVSRHWGNSKHVQGLSTKWETSLCPLILVCKQIHRETIVFLYQNTTFVFDSPKRITSFFKWVPSRNLVNVTKLQLYYVPQLGDPGQLFEGKHQVAWSRACKGFTKKMGNLQDLTVIIYTAQHVRWFGISHIYPSQSASLILFYH</sequence>
<protein>
    <recommendedName>
        <fullName evidence="1">DUF7730 domain-containing protein</fullName>
    </recommendedName>
</protein>
<organism evidence="2 3">
    <name type="scientific">Byssothecium circinans</name>
    <dbReference type="NCBI Taxonomy" id="147558"/>
    <lineage>
        <taxon>Eukaryota</taxon>
        <taxon>Fungi</taxon>
        <taxon>Dikarya</taxon>
        <taxon>Ascomycota</taxon>
        <taxon>Pezizomycotina</taxon>
        <taxon>Dothideomycetes</taxon>
        <taxon>Pleosporomycetidae</taxon>
        <taxon>Pleosporales</taxon>
        <taxon>Massarineae</taxon>
        <taxon>Massarinaceae</taxon>
        <taxon>Byssothecium</taxon>
    </lineage>
</organism>
<evidence type="ECO:0000259" key="1">
    <source>
        <dbReference type="Pfam" id="PF24864"/>
    </source>
</evidence>
<feature type="domain" description="DUF7730" evidence="1">
    <location>
        <begin position="24"/>
        <end position="222"/>
    </location>
</feature>
<dbReference type="EMBL" id="ML977023">
    <property type="protein sequence ID" value="KAF1950708.1"/>
    <property type="molecule type" value="Genomic_DNA"/>
</dbReference>
<dbReference type="InterPro" id="IPR056632">
    <property type="entry name" value="DUF7730"/>
</dbReference>